<evidence type="ECO:0000256" key="6">
    <source>
        <dbReference type="ARBA" id="ARBA00022825"/>
    </source>
</evidence>
<reference evidence="12" key="1">
    <citation type="journal article" date="2014" name="Genome Biol.">
        <title>Genome analysis of a major urban malaria vector mosquito, Anopheles stephensi.</title>
        <authorList>
            <person name="Jiang X."/>
            <person name="Peery A."/>
            <person name="Hall A.B."/>
            <person name="Sharma A."/>
            <person name="Chen X.G."/>
            <person name="Waterhouse R.M."/>
            <person name="Komissarov A."/>
            <person name="Riehle M.M."/>
            <person name="Shouche Y."/>
            <person name="Sharakhova M.V."/>
            <person name="Lawson D."/>
            <person name="Pakpour N."/>
            <person name="Arensburger P."/>
            <person name="Davidson V.L."/>
            <person name="Eiglmeier K."/>
            <person name="Emrich S."/>
            <person name="George P."/>
            <person name="Kennedy R.C."/>
            <person name="Mane S.P."/>
            <person name="Maslen G."/>
            <person name="Oringanje C."/>
            <person name="Qi Y."/>
            <person name="Settlage R."/>
            <person name="Tojo M."/>
            <person name="Tubio J.M."/>
            <person name="Unger M.F."/>
            <person name="Wang B."/>
            <person name="Vernick K.D."/>
            <person name="Ribeiro J.M."/>
            <person name="James A.A."/>
            <person name="Michel K."/>
            <person name="Riehle M.A."/>
            <person name="Luckhart S."/>
            <person name="Sharakhov I.V."/>
            <person name="Tu Z."/>
        </authorList>
    </citation>
    <scope>NUCLEOTIDE SEQUENCE [LARGE SCALE GENOMIC DNA]</scope>
    <source>
        <strain evidence="12">Indian</strain>
    </source>
</reference>
<sequence>GESCKHQGESGICRPYSKCKRGNRITVCSYSATEAIVCCPQSQLLDSAGTFQATPLSSFNRGGNERISEKKCKEYKELTTDSVAISALTLNPTLVKIDVPKCDMVVKLIVGGNVTKPGEFPHMAAIGWRRPNGDYSFDCGGSLISEYYVLTAAHCYAESEEGVLPSVVRLGDQSLLRQDDGAEPEDYGIQRFIVHPDFKWSAGKYNDLALVELSERVVFTNFIRPACLYTADRLNVRTAIATGFGLTEDFGTKSDELRKVALNIYENDLCADRYRSNRHIRQGIRSTQMCVGDLAGGKDTCQGDSGGPLQVTREENQCMFYIVGITSFGQVCGSATPAIYTKVSSYLDWIESVVWDVCRPLLEQSRIVKICGYTPQQAVVCCPVDYKQRLQQLLYNPSQRVSERKCREYQAPSSSGLLLGSLAVGSSVVKLKPRKQCPTDQNLIVGGKAARYGEFPHMARLAMPNDNGDMTFRCGGTLISDRWVMTAAHCIESQRIMVRLGELKEVDDEFGEPVDEWVVEIVKHPNYKPRTVYNDIALLKLANPVSFSFRVRPACLYTEPTVDRAKAVAIGFGSTEAYGDGSKELLKVSLDLYTTPACAQYFQRNRRVPQGLRTTHLCAGYAAGGRDTCTGDSGGPLQISSSDEACFAQIVGITSFGIGCGSATPGIYTRVSEYVDWIEEIVWPSERLPLTEGLRFS</sequence>
<evidence type="ECO:0000256" key="4">
    <source>
        <dbReference type="ARBA" id="ARBA00022757"/>
    </source>
</evidence>
<dbReference type="InterPro" id="IPR043504">
    <property type="entry name" value="Peptidase_S1_PA_chymotrypsin"/>
</dbReference>
<proteinExistence type="inferred from homology"/>
<dbReference type="PROSITE" id="PS00134">
    <property type="entry name" value="TRYPSIN_HIS"/>
    <property type="match status" value="2"/>
</dbReference>
<name>A0A182XWS6_ANOST</name>
<evidence type="ECO:0000256" key="7">
    <source>
        <dbReference type="ARBA" id="ARBA00023145"/>
    </source>
</evidence>
<dbReference type="GO" id="GO:0005576">
    <property type="term" value="C:extracellular region"/>
    <property type="evidence" value="ECO:0007669"/>
    <property type="project" value="UniProtKB-SubCell"/>
</dbReference>
<evidence type="ECO:0000256" key="3">
    <source>
        <dbReference type="ARBA" id="ARBA00022670"/>
    </source>
</evidence>
<comment type="similarity">
    <text evidence="9">Belongs to the peptidase S1 family. CLIP subfamily.</text>
</comment>
<dbReference type="Proteomes" id="UP000076408">
    <property type="component" value="Unassembled WGS sequence"/>
</dbReference>
<keyword evidence="3" id="KW-0645">Protease</keyword>
<evidence type="ECO:0000259" key="10">
    <source>
        <dbReference type="PROSITE" id="PS50240"/>
    </source>
</evidence>
<evidence type="ECO:0000256" key="8">
    <source>
        <dbReference type="ARBA" id="ARBA00023157"/>
    </source>
</evidence>
<keyword evidence="8" id="KW-1015">Disulfide bond</keyword>
<accession>A0A182XWS6</accession>
<dbReference type="GO" id="GO:0016485">
    <property type="term" value="P:protein processing"/>
    <property type="evidence" value="ECO:0007669"/>
    <property type="project" value="UniProtKB-ARBA"/>
</dbReference>
<dbReference type="VEuPathDB" id="VectorBase:ASTEI00662"/>
<evidence type="ECO:0000256" key="9">
    <source>
        <dbReference type="ARBA" id="ARBA00024195"/>
    </source>
</evidence>
<dbReference type="OMA" id="FGKECGL"/>
<dbReference type="Pfam" id="PF00089">
    <property type="entry name" value="Trypsin"/>
    <property type="match status" value="2"/>
</dbReference>
<organism evidence="11 12">
    <name type="scientific">Anopheles stephensi</name>
    <name type="common">Indo-Pakistan malaria mosquito</name>
    <dbReference type="NCBI Taxonomy" id="30069"/>
    <lineage>
        <taxon>Eukaryota</taxon>
        <taxon>Metazoa</taxon>
        <taxon>Ecdysozoa</taxon>
        <taxon>Arthropoda</taxon>
        <taxon>Hexapoda</taxon>
        <taxon>Insecta</taxon>
        <taxon>Pterygota</taxon>
        <taxon>Neoptera</taxon>
        <taxon>Endopterygota</taxon>
        <taxon>Diptera</taxon>
        <taxon>Nematocera</taxon>
        <taxon>Culicoidea</taxon>
        <taxon>Culicidae</taxon>
        <taxon>Anophelinae</taxon>
        <taxon>Anopheles</taxon>
    </lineage>
</organism>
<dbReference type="InterPro" id="IPR001314">
    <property type="entry name" value="Peptidase_S1A"/>
</dbReference>
<keyword evidence="2" id="KW-0964">Secreted</keyword>
<dbReference type="InterPro" id="IPR009003">
    <property type="entry name" value="Peptidase_S1_PA"/>
</dbReference>
<evidence type="ECO:0000256" key="2">
    <source>
        <dbReference type="ARBA" id="ARBA00022525"/>
    </source>
</evidence>
<comment type="subcellular location">
    <subcellularLocation>
        <location evidence="1">Secreted</location>
    </subcellularLocation>
</comment>
<dbReference type="PROSITE" id="PS50240">
    <property type="entry name" value="TRYPSIN_DOM"/>
    <property type="match status" value="2"/>
</dbReference>
<dbReference type="InterPro" id="IPR001254">
    <property type="entry name" value="Trypsin_dom"/>
</dbReference>
<keyword evidence="5" id="KW-0378">Hydrolase</keyword>
<dbReference type="STRING" id="30069.A0A182XWS6"/>
<evidence type="ECO:0000256" key="5">
    <source>
        <dbReference type="ARBA" id="ARBA00022801"/>
    </source>
</evidence>
<evidence type="ECO:0000313" key="11">
    <source>
        <dbReference type="EnsemblMetazoa" id="ASTEI00662-PA"/>
    </source>
</evidence>
<protein>
    <recommendedName>
        <fullName evidence="10">Peptidase S1 domain-containing protein</fullName>
    </recommendedName>
</protein>
<dbReference type="SMART" id="SM00020">
    <property type="entry name" value="Tryp_SPc"/>
    <property type="match status" value="2"/>
</dbReference>
<dbReference type="PRINTS" id="PR00722">
    <property type="entry name" value="CHYMOTRYPSIN"/>
</dbReference>
<keyword evidence="12" id="KW-1185">Reference proteome</keyword>
<dbReference type="EnsemblMetazoa" id="ASTEI00662-RA">
    <property type="protein sequence ID" value="ASTEI00662-PA"/>
    <property type="gene ID" value="ASTEI00662"/>
</dbReference>
<dbReference type="Gene3D" id="2.40.10.10">
    <property type="entry name" value="Trypsin-like serine proteases"/>
    <property type="match status" value="2"/>
</dbReference>
<dbReference type="VEuPathDB" id="VectorBase:ASTE000863"/>
<feature type="domain" description="Peptidase S1" evidence="10">
    <location>
        <begin position="444"/>
        <end position="683"/>
    </location>
</feature>
<dbReference type="AlphaFoldDB" id="A0A182XWS6"/>
<dbReference type="InterPro" id="IPR033116">
    <property type="entry name" value="TRYPSIN_SER"/>
</dbReference>
<dbReference type="VEuPathDB" id="VectorBase:ASTEI20_045150"/>
<feature type="domain" description="Peptidase S1" evidence="10">
    <location>
        <begin position="109"/>
        <end position="355"/>
    </location>
</feature>
<reference evidence="11" key="2">
    <citation type="submission" date="2020-05" db="UniProtKB">
        <authorList>
            <consortium name="EnsemblMetazoa"/>
        </authorList>
    </citation>
    <scope>IDENTIFICATION</scope>
    <source>
        <strain evidence="11">Indian</strain>
    </source>
</reference>
<dbReference type="PROSITE" id="PS00135">
    <property type="entry name" value="TRYPSIN_SER"/>
    <property type="match status" value="2"/>
</dbReference>
<keyword evidence="4" id="KW-0222">Digestion</keyword>
<dbReference type="InterPro" id="IPR018114">
    <property type="entry name" value="TRYPSIN_HIS"/>
</dbReference>
<evidence type="ECO:0000313" key="12">
    <source>
        <dbReference type="Proteomes" id="UP000076408"/>
    </source>
</evidence>
<dbReference type="PANTHER" id="PTHR24252">
    <property type="entry name" value="ACROSIN-RELATED"/>
    <property type="match status" value="1"/>
</dbReference>
<dbReference type="GO" id="GO:0007586">
    <property type="term" value="P:digestion"/>
    <property type="evidence" value="ECO:0007669"/>
    <property type="project" value="UniProtKB-KW"/>
</dbReference>
<dbReference type="FunFam" id="2.40.10.10:FF:000047">
    <property type="entry name" value="Trypsin eta"/>
    <property type="match status" value="2"/>
</dbReference>
<evidence type="ECO:0000256" key="1">
    <source>
        <dbReference type="ARBA" id="ARBA00004613"/>
    </source>
</evidence>
<dbReference type="CDD" id="cd00190">
    <property type="entry name" value="Tryp_SPc"/>
    <property type="match status" value="2"/>
</dbReference>
<dbReference type="SUPFAM" id="SSF50494">
    <property type="entry name" value="Trypsin-like serine proteases"/>
    <property type="match status" value="2"/>
</dbReference>
<keyword evidence="7" id="KW-0865">Zymogen</keyword>
<dbReference type="GO" id="GO:0004252">
    <property type="term" value="F:serine-type endopeptidase activity"/>
    <property type="evidence" value="ECO:0007669"/>
    <property type="project" value="InterPro"/>
</dbReference>
<keyword evidence="6" id="KW-0720">Serine protease</keyword>
<dbReference type="PANTHER" id="PTHR24252:SF7">
    <property type="entry name" value="HYALIN"/>
    <property type="match status" value="1"/>
</dbReference>